<feature type="transmembrane region" description="Helical" evidence="10">
    <location>
        <begin position="6"/>
        <end position="24"/>
    </location>
</feature>
<comment type="subunit">
    <text evidence="10">Probably interacts with PlsX.</text>
</comment>
<evidence type="ECO:0000256" key="10">
    <source>
        <dbReference type="HAMAP-Rule" id="MF_01043"/>
    </source>
</evidence>
<dbReference type="UniPathway" id="UPA00085"/>
<dbReference type="EMBL" id="VULZ01000021">
    <property type="protein sequence ID" value="MSS16060.1"/>
    <property type="molecule type" value="Genomic_DNA"/>
</dbReference>
<dbReference type="PANTHER" id="PTHR30309">
    <property type="entry name" value="INNER MEMBRANE PROTEIN YGIH"/>
    <property type="match status" value="1"/>
</dbReference>
<evidence type="ECO:0000256" key="1">
    <source>
        <dbReference type="ARBA" id="ARBA00022475"/>
    </source>
</evidence>
<comment type="caution">
    <text evidence="11">The sequence shown here is derived from an EMBL/GenBank/DDBJ whole genome shotgun (WGS) entry which is preliminary data.</text>
</comment>
<keyword evidence="2 10" id="KW-0444">Lipid biosynthesis</keyword>
<dbReference type="PANTHER" id="PTHR30309:SF0">
    <property type="entry name" value="GLYCEROL-3-PHOSPHATE ACYLTRANSFERASE-RELATED"/>
    <property type="match status" value="1"/>
</dbReference>
<dbReference type="Pfam" id="PF02660">
    <property type="entry name" value="G3P_acyltransf"/>
    <property type="match status" value="1"/>
</dbReference>
<comment type="subcellular location">
    <subcellularLocation>
        <location evidence="10">Cell membrane</location>
        <topology evidence="10">Multi-pass membrane protein</topology>
    </subcellularLocation>
</comment>
<protein>
    <recommendedName>
        <fullName evidence="10">Glycerol-3-phosphate acyltransferase</fullName>
    </recommendedName>
    <alternativeName>
        <fullName evidence="10">Acyl-PO4 G3P acyltransferase</fullName>
    </alternativeName>
    <alternativeName>
        <fullName evidence="10">Acyl-phosphate--glycerol-3-phosphate acyltransferase</fullName>
    </alternativeName>
    <alternativeName>
        <fullName evidence="10">G3P acyltransferase</fullName>
        <shortName evidence="10">GPAT</shortName>
        <ecNumber evidence="10">2.3.1.275</ecNumber>
    </alternativeName>
    <alternativeName>
        <fullName evidence="10">Lysophosphatidic acid synthase</fullName>
        <shortName evidence="10">LPA synthase</shortName>
    </alternativeName>
</protein>
<name>A0A6L5X709_9FIRM</name>
<evidence type="ECO:0000256" key="5">
    <source>
        <dbReference type="ARBA" id="ARBA00022989"/>
    </source>
</evidence>
<accession>A0A6L5X709</accession>
<keyword evidence="3 10" id="KW-0808">Transferase</keyword>
<comment type="catalytic activity">
    <reaction evidence="10">
        <text>an acyl phosphate + sn-glycerol 3-phosphate = a 1-acyl-sn-glycero-3-phosphate + phosphate</text>
        <dbReference type="Rhea" id="RHEA:34075"/>
        <dbReference type="ChEBI" id="CHEBI:43474"/>
        <dbReference type="ChEBI" id="CHEBI:57597"/>
        <dbReference type="ChEBI" id="CHEBI:57970"/>
        <dbReference type="ChEBI" id="CHEBI:59918"/>
        <dbReference type="EC" id="2.3.1.275"/>
    </reaction>
</comment>
<evidence type="ECO:0000256" key="9">
    <source>
        <dbReference type="ARBA" id="ARBA00023264"/>
    </source>
</evidence>
<evidence type="ECO:0000313" key="12">
    <source>
        <dbReference type="Proteomes" id="UP000481852"/>
    </source>
</evidence>
<sequence>MAAKLISLLIGYLFGTILTADLVVRKKTGKNVFEVGSGNPGMANVMRQFGFKAGALVLSGDLLKTIAAVLVTMLLFPKGAPVLRLYAVLGCTVGHNWPLWHRFRGGKGVATTCMGIFLYAPLLGLISDAIGMLVVFSTGYLPVGAVVITTLFAVLTFLFKGAEAGVLALVLAAIMFDRHLPGLIRVAKGEEKRNAQYFKKRSGKT</sequence>
<feature type="transmembrane region" description="Helical" evidence="10">
    <location>
        <begin position="143"/>
        <end position="176"/>
    </location>
</feature>
<dbReference type="RefSeq" id="WP_154527484.1">
    <property type="nucleotide sequence ID" value="NZ_JAQYJL010000027.1"/>
</dbReference>
<keyword evidence="8 10" id="KW-0594">Phospholipid biosynthesis</keyword>
<organism evidence="11 12">
    <name type="scientific">Porcincola intestinalis</name>
    <dbReference type="NCBI Taxonomy" id="2606632"/>
    <lineage>
        <taxon>Bacteria</taxon>
        <taxon>Bacillati</taxon>
        <taxon>Bacillota</taxon>
        <taxon>Clostridia</taxon>
        <taxon>Lachnospirales</taxon>
        <taxon>Lachnospiraceae</taxon>
        <taxon>Porcincola</taxon>
    </lineage>
</organism>
<keyword evidence="9 10" id="KW-1208">Phospholipid metabolism</keyword>
<evidence type="ECO:0000256" key="7">
    <source>
        <dbReference type="ARBA" id="ARBA00023136"/>
    </source>
</evidence>
<evidence type="ECO:0000256" key="6">
    <source>
        <dbReference type="ARBA" id="ARBA00023098"/>
    </source>
</evidence>
<keyword evidence="4 10" id="KW-0812">Transmembrane</keyword>
<dbReference type="SMART" id="SM01207">
    <property type="entry name" value="G3P_acyltransf"/>
    <property type="match status" value="1"/>
</dbReference>
<proteinExistence type="inferred from homology"/>
<feature type="transmembrane region" description="Helical" evidence="10">
    <location>
        <begin position="55"/>
        <end position="76"/>
    </location>
</feature>
<dbReference type="GO" id="GO:0005886">
    <property type="term" value="C:plasma membrane"/>
    <property type="evidence" value="ECO:0007669"/>
    <property type="project" value="UniProtKB-SubCell"/>
</dbReference>
<keyword evidence="5 10" id="KW-1133">Transmembrane helix</keyword>
<gene>
    <name evidence="10" type="primary">plsY</name>
    <name evidence="11" type="ORF">FYJ35_13670</name>
</gene>
<keyword evidence="12" id="KW-1185">Reference proteome</keyword>
<keyword evidence="1 10" id="KW-1003">Cell membrane</keyword>
<keyword evidence="6 10" id="KW-0443">Lipid metabolism</keyword>
<evidence type="ECO:0000256" key="2">
    <source>
        <dbReference type="ARBA" id="ARBA00022516"/>
    </source>
</evidence>
<keyword evidence="7 10" id="KW-0472">Membrane</keyword>
<feature type="transmembrane region" description="Helical" evidence="10">
    <location>
        <begin position="112"/>
        <end position="137"/>
    </location>
</feature>
<evidence type="ECO:0000256" key="4">
    <source>
        <dbReference type="ARBA" id="ARBA00022692"/>
    </source>
</evidence>
<reference evidence="11 12" key="1">
    <citation type="submission" date="2019-08" db="EMBL/GenBank/DDBJ databases">
        <title>In-depth cultivation of the pig gut microbiome towards novel bacterial diversity and tailored functional studies.</title>
        <authorList>
            <person name="Wylensek D."/>
            <person name="Hitch T.C.A."/>
            <person name="Clavel T."/>
        </authorList>
    </citation>
    <scope>NUCLEOTIDE SEQUENCE [LARGE SCALE GENOMIC DNA]</scope>
    <source>
        <strain evidence="11 12">Oil+RF-744-WCA-WT-11</strain>
    </source>
</reference>
<evidence type="ECO:0000256" key="3">
    <source>
        <dbReference type="ARBA" id="ARBA00022679"/>
    </source>
</evidence>
<dbReference type="InterPro" id="IPR003811">
    <property type="entry name" value="G3P_acylTferase_PlsY"/>
</dbReference>
<comment type="similarity">
    <text evidence="10">Belongs to the PlsY family.</text>
</comment>
<dbReference type="EC" id="2.3.1.275" evidence="10"/>
<dbReference type="GO" id="GO:0043772">
    <property type="term" value="F:acyl-phosphate glycerol-3-phosphate acyltransferase activity"/>
    <property type="evidence" value="ECO:0007669"/>
    <property type="project" value="UniProtKB-UniRule"/>
</dbReference>
<evidence type="ECO:0000256" key="8">
    <source>
        <dbReference type="ARBA" id="ARBA00023209"/>
    </source>
</evidence>
<evidence type="ECO:0000313" key="11">
    <source>
        <dbReference type="EMBL" id="MSS16060.1"/>
    </source>
</evidence>
<dbReference type="HAMAP" id="MF_01043">
    <property type="entry name" value="PlsY"/>
    <property type="match status" value="1"/>
</dbReference>
<comment type="function">
    <text evidence="10">Catalyzes the transfer of an acyl group from acyl-phosphate (acyl-PO(4)) to glycerol-3-phosphate (G3P) to form lysophosphatidic acid (LPA). This enzyme utilizes acyl-phosphate as fatty acyl donor, but not acyl-CoA or acyl-ACP.</text>
</comment>
<dbReference type="GO" id="GO:0008654">
    <property type="term" value="P:phospholipid biosynthetic process"/>
    <property type="evidence" value="ECO:0007669"/>
    <property type="project" value="UniProtKB-UniRule"/>
</dbReference>
<keyword evidence="11" id="KW-0012">Acyltransferase</keyword>
<dbReference type="Proteomes" id="UP000481852">
    <property type="component" value="Unassembled WGS sequence"/>
</dbReference>
<dbReference type="AlphaFoldDB" id="A0A6L5X709"/>
<comment type="pathway">
    <text evidence="10">Lipid metabolism; phospholipid metabolism.</text>
</comment>